<proteinExistence type="predicted"/>
<evidence type="ECO:0000313" key="2">
    <source>
        <dbReference type="Proteomes" id="UP001172386"/>
    </source>
</evidence>
<sequence length="277" mass="31007">MSSLFYPTRRHHHQPYGYRGLTPYYGRGPTALSSSPWASSDPFSFALDQPFHQPFLSLFNDTFSQLDRLSNEMQGHLNNAVTNSNTEGGSKNLLTFAPKFDIKETEKEYILEGEMPGIERKHVNIEWADDNTLIVKGRVESYREEGEKPKAIEASNSTEASGALPAAEATKEKTDSSTKSAETNNDNAMTTKNNNNEVAKQTEQTKPTYHLTERTIGSFQRVFSFPGEVRHDAVKASLKNGILTVTIPKVEQTKQEKKARTVEVEEVQDADGDKMEV</sequence>
<keyword evidence="2" id="KW-1185">Reference proteome</keyword>
<dbReference type="EMBL" id="JAPDRQ010000032">
    <property type="protein sequence ID" value="KAJ9660347.1"/>
    <property type="molecule type" value="Genomic_DNA"/>
</dbReference>
<reference evidence="1" key="1">
    <citation type="submission" date="2022-10" db="EMBL/GenBank/DDBJ databases">
        <title>Culturing micro-colonial fungi from biological soil crusts in the Mojave desert and describing Neophaeococcomyces mojavensis, and introducing the new genera and species Taxawa tesnikishii.</title>
        <authorList>
            <person name="Kurbessoian T."/>
            <person name="Stajich J.E."/>
        </authorList>
    </citation>
    <scope>NUCLEOTIDE SEQUENCE</scope>
    <source>
        <strain evidence="1">JES_112</strain>
    </source>
</reference>
<dbReference type="Proteomes" id="UP001172386">
    <property type="component" value="Unassembled WGS sequence"/>
</dbReference>
<name>A0ACC3AE70_9EURO</name>
<evidence type="ECO:0000313" key="1">
    <source>
        <dbReference type="EMBL" id="KAJ9660347.1"/>
    </source>
</evidence>
<accession>A0ACC3AE70</accession>
<protein>
    <submittedName>
        <fullName evidence="1">Uncharacterized protein</fullName>
    </submittedName>
</protein>
<gene>
    <name evidence="1" type="ORF">H2198_002656</name>
</gene>
<comment type="caution">
    <text evidence="1">The sequence shown here is derived from an EMBL/GenBank/DDBJ whole genome shotgun (WGS) entry which is preliminary data.</text>
</comment>
<organism evidence="1 2">
    <name type="scientific">Neophaeococcomyces mojaviensis</name>
    <dbReference type="NCBI Taxonomy" id="3383035"/>
    <lineage>
        <taxon>Eukaryota</taxon>
        <taxon>Fungi</taxon>
        <taxon>Dikarya</taxon>
        <taxon>Ascomycota</taxon>
        <taxon>Pezizomycotina</taxon>
        <taxon>Eurotiomycetes</taxon>
        <taxon>Chaetothyriomycetidae</taxon>
        <taxon>Chaetothyriales</taxon>
        <taxon>Chaetothyriales incertae sedis</taxon>
        <taxon>Neophaeococcomyces</taxon>
    </lineage>
</organism>